<dbReference type="RefSeq" id="WP_182295228.1">
    <property type="nucleotide sequence ID" value="NZ_CP059851.1"/>
</dbReference>
<evidence type="ECO:0000313" key="4">
    <source>
        <dbReference type="Proteomes" id="UP000515292"/>
    </source>
</evidence>
<dbReference type="KEGG" id="sand:H3309_13665"/>
<organism evidence="3 4">
    <name type="scientific">Sandaracinobacteroides saxicola</name>
    <dbReference type="NCBI Taxonomy" id="2759707"/>
    <lineage>
        <taxon>Bacteria</taxon>
        <taxon>Pseudomonadati</taxon>
        <taxon>Pseudomonadota</taxon>
        <taxon>Alphaproteobacteria</taxon>
        <taxon>Sphingomonadales</taxon>
        <taxon>Sphingosinicellaceae</taxon>
        <taxon>Sandaracinobacteroides</taxon>
    </lineage>
</organism>
<feature type="region of interest" description="Disordered" evidence="1">
    <location>
        <begin position="153"/>
        <end position="203"/>
    </location>
</feature>
<dbReference type="Proteomes" id="UP000515292">
    <property type="component" value="Chromosome"/>
</dbReference>
<proteinExistence type="predicted"/>
<evidence type="ECO:0000313" key="3">
    <source>
        <dbReference type="EMBL" id="QMW22381.1"/>
    </source>
</evidence>
<gene>
    <name evidence="3" type="ORF">H3309_13665</name>
</gene>
<feature type="transmembrane region" description="Helical" evidence="2">
    <location>
        <begin position="21"/>
        <end position="41"/>
    </location>
</feature>
<evidence type="ECO:0000256" key="1">
    <source>
        <dbReference type="SAM" id="MobiDB-lite"/>
    </source>
</evidence>
<keyword evidence="2" id="KW-0472">Membrane</keyword>
<keyword evidence="2" id="KW-1133">Transmembrane helix</keyword>
<accession>A0A7G5IG89</accession>
<reference evidence="3 4" key="1">
    <citation type="submission" date="2020-07" db="EMBL/GenBank/DDBJ databases">
        <title>Complete genome sequence for Sandaracinobacter sp. M6.</title>
        <authorList>
            <person name="Tang Y."/>
            <person name="Liu Q."/>
            <person name="Guo Z."/>
            <person name="Lei P."/>
            <person name="Huang B."/>
        </authorList>
    </citation>
    <scope>NUCLEOTIDE SEQUENCE [LARGE SCALE GENOMIC DNA]</scope>
    <source>
        <strain evidence="3 4">M6</strain>
    </source>
</reference>
<name>A0A7G5IG89_9SPHN</name>
<keyword evidence="2" id="KW-0812">Transmembrane</keyword>
<protein>
    <submittedName>
        <fullName evidence="3">Uncharacterized protein</fullName>
    </submittedName>
</protein>
<dbReference type="EMBL" id="CP059851">
    <property type="protein sequence ID" value="QMW22381.1"/>
    <property type="molecule type" value="Genomic_DNA"/>
</dbReference>
<evidence type="ECO:0000256" key="2">
    <source>
        <dbReference type="SAM" id="Phobius"/>
    </source>
</evidence>
<keyword evidence="4" id="KW-1185">Reference proteome</keyword>
<sequence>MIQRLMTTDFAGPTPVARKKWTRTALMVAGTLAISVAGYAASLSVSNERTAAEKLARDNAALQSKIRALDAELRVRMRLPQLERWNSDVLGLQPVNAEQFLNDPMQLASYGRDAAPAMAQNPVQLAVAEAPARAPAAPLLRASLPTVAITPAPKPAAPRLRPEPAAPHGLDPTLIASIDAAASQEQRGGPPADLLQIATTPRP</sequence>
<dbReference type="AlphaFoldDB" id="A0A7G5IG89"/>